<gene>
    <name evidence="1" type="ORF">CEXT_451291</name>
</gene>
<accession>A0AAV4QJ42</accession>
<keyword evidence="2" id="KW-1185">Reference proteome</keyword>
<dbReference type="AlphaFoldDB" id="A0AAV4QJ42"/>
<evidence type="ECO:0000313" key="2">
    <source>
        <dbReference type="Proteomes" id="UP001054945"/>
    </source>
</evidence>
<protein>
    <submittedName>
        <fullName evidence="1">Uncharacterized protein</fullName>
    </submittedName>
</protein>
<reference evidence="1 2" key="1">
    <citation type="submission" date="2021-06" db="EMBL/GenBank/DDBJ databases">
        <title>Caerostris extrusa draft genome.</title>
        <authorList>
            <person name="Kono N."/>
            <person name="Arakawa K."/>
        </authorList>
    </citation>
    <scope>NUCLEOTIDE SEQUENCE [LARGE SCALE GENOMIC DNA]</scope>
</reference>
<dbReference type="EMBL" id="BPLR01006339">
    <property type="protein sequence ID" value="GIY09190.1"/>
    <property type="molecule type" value="Genomic_DNA"/>
</dbReference>
<dbReference type="Proteomes" id="UP001054945">
    <property type="component" value="Unassembled WGS sequence"/>
</dbReference>
<evidence type="ECO:0000313" key="1">
    <source>
        <dbReference type="EMBL" id="GIY09190.1"/>
    </source>
</evidence>
<name>A0AAV4QJ42_CAEEX</name>
<sequence length="109" mass="12131">MVEEKMERDATMDYFVRESAPGASNPELMDTTCAAIKLGAKKDIAQNLYDAYAAALIGYSTDDDDFEEIKILHDDLTACNEGSFRLATMTRKRHDWPCRGTNTTPCITG</sequence>
<organism evidence="1 2">
    <name type="scientific">Caerostris extrusa</name>
    <name type="common">Bark spider</name>
    <name type="synonym">Caerostris bankana</name>
    <dbReference type="NCBI Taxonomy" id="172846"/>
    <lineage>
        <taxon>Eukaryota</taxon>
        <taxon>Metazoa</taxon>
        <taxon>Ecdysozoa</taxon>
        <taxon>Arthropoda</taxon>
        <taxon>Chelicerata</taxon>
        <taxon>Arachnida</taxon>
        <taxon>Araneae</taxon>
        <taxon>Araneomorphae</taxon>
        <taxon>Entelegynae</taxon>
        <taxon>Araneoidea</taxon>
        <taxon>Araneidae</taxon>
        <taxon>Caerostris</taxon>
    </lineage>
</organism>
<proteinExistence type="predicted"/>
<comment type="caution">
    <text evidence="1">The sequence shown here is derived from an EMBL/GenBank/DDBJ whole genome shotgun (WGS) entry which is preliminary data.</text>
</comment>